<dbReference type="AlphaFoldDB" id="A0ABD8B2J0"/>
<organism evidence="2 3">
    <name type="scientific">Paenibacillus amylolyticus</name>
    <dbReference type="NCBI Taxonomy" id="1451"/>
    <lineage>
        <taxon>Bacteria</taxon>
        <taxon>Bacillati</taxon>
        <taxon>Bacillota</taxon>
        <taxon>Bacilli</taxon>
        <taxon>Bacillales</taxon>
        <taxon>Paenibacillaceae</taxon>
        <taxon>Paenibacillus</taxon>
    </lineage>
</organism>
<evidence type="ECO:0000259" key="1">
    <source>
        <dbReference type="Pfam" id="PF07238"/>
    </source>
</evidence>
<geneLocation type="plasmid" evidence="2 3">
    <name>pY5S7-1</name>
</geneLocation>
<dbReference type="Pfam" id="PF07238">
    <property type="entry name" value="PilZ"/>
    <property type="match status" value="1"/>
</dbReference>
<dbReference type="GeneID" id="93479992"/>
<reference evidence="2 3" key="1">
    <citation type="submission" date="2024-02" db="EMBL/GenBank/DDBJ databases">
        <title>Complete sequences of two Paenibacillus sp. strains and one Lysinibacillus strain isolated from the environment on STAA medium highlight biotechnological potential.</title>
        <authorList>
            <person name="Attere S.A."/>
            <person name="Piche L.C."/>
            <person name="Intertaglia L."/>
            <person name="Lami R."/>
            <person name="Charette S.J."/>
            <person name="Vincent A.T."/>
        </authorList>
    </citation>
    <scope>NUCLEOTIDE SEQUENCE [LARGE SCALE GENOMIC DNA]</scope>
    <source>
        <strain evidence="2 3">Y5S-7</strain>
        <plasmid evidence="2 3">pY5S7-1</plasmid>
    </source>
</reference>
<keyword evidence="2" id="KW-0614">Plasmid</keyword>
<sequence length="213" mass="24339">MIALDALFVDQYVELEDKQGNMLVAQIKAIDSETFRIGSIVVKHRISIPKLVKKEVYIYFAGGSGEKFQFKTCVLSQSRGEPVELQLSIPEDVSILTVQKREFFRVPATVSFKLDVGISDHPMKSYITKDISGGGLSFIKDGHLFEYNSEGLNGLLFIETRDSTHEIPFRGRFVYQNLIESGLQIALEFTDIRESHRDIIIKYCMRVQLQRRL</sequence>
<name>A0ABD8B2J0_PAEAM</name>
<protein>
    <submittedName>
        <fullName evidence="2">PilZ domain-containing protein</fullName>
    </submittedName>
</protein>
<feature type="domain" description="PilZ" evidence="1">
    <location>
        <begin position="99"/>
        <end position="205"/>
    </location>
</feature>
<dbReference type="RefSeq" id="WP_091037139.1">
    <property type="nucleotide sequence ID" value="NZ_CP145893.1"/>
</dbReference>
<dbReference type="EMBL" id="CP145893">
    <property type="protein sequence ID" value="WWP24072.1"/>
    <property type="molecule type" value="Genomic_DNA"/>
</dbReference>
<evidence type="ECO:0000313" key="2">
    <source>
        <dbReference type="EMBL" id="WWP24072.1"/>
    </source>
</evidence>
<gene>
    <name evidence="2" type="ORF">V6668_30965</name>
</gene>
<dbReference type="Gene3D" id="2.40.10.220">
    <property type="entry name" value="predicted glycosyltransferase like domains"/>
    <property type="match status" value="1"/>
</dbReference>
<proteinExistence type="predicted"/>
<accession>A0ABD8B2J0</accession>
<dbReference type="Proteomes" id="UP001364764">
    <property type="component" value="Plasmid pY5S7-1"/>
</dbReference>
<evidence type="ECO:0000313" key="3">
    <source>
        <dbReference type="Proteomes" id="UP001364764"/>
    </source>
</evidence>
<dbReference type="InterPro" id="IPR009875">
    <property type="entry name" value="PilZ_domain"/>
</dbReference>